<dbReference type="STRING" id="1091494.MEALZ_2798"/>
<sequence length="48" mass="5733">MATRRQSKPVAALDVLAAETIAWGRMMYWRFQFRLIYCVSLKYYAMPK</sequence>
<evidence type="ECO:0000313" key="2">
    <source>
        <dbReference type="Proteomes" id="UP000008315"/>
    </source>
</evidence>
<dbReference type="AlphaFoldDB" id="G4SZM6"/>
<name>G4SZM6_META2</name>
<dbReference type="Proteomes" id="UP000008315">
    <property type="component" value="Chromosome"/>
</dbReference>
<evidence type="ECO:0000313" key="1">
    <source>
        <dbReference type="EMBL" id="CCE24467.1"/>
    </source>
</evidence>
<gene>
    <name evidence="1" type="ordered locus">MEALZ_2798</name>
</gene>
<protein>
    <submittedName>
        <fullName evidence="1">Uncharacterized protein</fullName>
    </submittedName>
</protein>
<reference evidence="2" key="1">
    <citation type="journal article" date="2012" name="J. Bacteriol.">
        <title>Genome sequence of the haloalkaliphilic methanotrophic bacterium Methylomicrobium alcaliphilum 20Z.</title>
        <authorList>
            <person name="Vuilleumier S."/>
            <person name="Khmelenina V.N."/>
            <person name="Bringel F."/>
            <person name="Reshetnikov A.S."/>
            <person name="Lajus A."/>
            <person name="Mangenot S."/>
            <person name="Rouy Z."/>
            <person name="Op den Camp H.J."/>
            <person name="Jetten M.S."/>
            <person name="Dispirito A.A."/>
            <person name="Dunfield P."/>
            <person name="Klotz M.G."/>
            <person name="Semrau J.D."/>
            <person name="Stein L.Y."/>
            <person name="Barbe V."/>
            <person name="Medigue C."/>
            <person name="Trotsenko Y.A."/>
            <person name="Kalyuzhnaya M.G."/>
        </authorList>
    </citation>
    <scope>NUCLEOTIDE SEQUENCE [LARGE SCALE GENOMIC DNA]</scope>
    <source>
        <strain evidence="2">DSM 19304 / NCIMB 14124 / VKM B-2133 / 20Z</strain>
    </source>
</reference>
<keyword evidence="2" id="KW-1185">Reference proteome</keyword>
<accession>G4SZM6</accession>
<proteinExistence type="predicted"/>
<dbReference type="HOGENOM" id="CLU_3154696_0_0_6"/>
<organism evidence="1 2">
    <name type="scientific">Methylotuvimicrobium alcaliphilum (strain DSM 19304 / NCIMB 14124 / VKM B-2133 / 20Z)</name>
    <name type="common">Methylomicrobium alcaliphilum</name>
    <dbReference type="NCBI Taxonomy" id="1091494"/>
    <lineage>
        <taxon>Bacteria</taxon>
        <taxon>Pseudomonadati</taxon>
        <taxon>Pseudomonadota</taxon>
        <taxon>Gammaproteobacteria</taxon>
        <taxon>Methylococcales</taxon>
        <taxon>Methylococcaceae</taxon>
        <taxon>Methylotuvimicrobium</taxon>
    </lineage>
</organism>
<dbReference type="KEGG" id="mah:MEALZ_2798"/>
<dbReference type="EMBL" id="FO082060">
    <property type="protein sequence ID" value="CCE24467.1"/>
    <property type="molecule type" value="Genomic_DNA"/>
</dbReference>